<evidence type="ECO:0000313" key="17">
    <source>
        <dbReference type="Proteomes" id="UP001153620"/>
    </source>
</evidence>
<protein>
    <submittedName>
        <fullName evidence="16">Uncharacterized protein</fullName>
    </submittedName>
</protein>
<keyword evidence="7" id="KW-0805">Transcription regulation</keyword>
<dbReference type="PANTHER" id="PTHR23235:SF142">
    <property type="entry name" value="ZINC FINGER PROTEIN 384"/>
    <property type="match status" value="1"/>
</dbReference>
<reference evidence="16" key="1">
    <citation type="submission" date="2022-01" db="EMBL/GenBank/DDBJ databases">
        <authorList>
            <person name="King R."/>
        </authorList>
    </citation>
    <scope>NUCLEOTIDE SEQUENCE</scope>
</reference>
<feature type="region of interest" description="Disordered" evidence="13">
    <location>
        <begin position="117"/>
        <end position="148"/>
    </location>
</feature>
<dbReference type="FunFam" id="3.30.160.60:FF:000130">
    <property type="entry name" value="Spalt-like transcription factor 4"/>
    <property type="match status" value="1"/>
</dbReference>
<keyword evidence="9" id="KW-0804">Transcription</keyword>
<keyword evidence="5 11" id="KW-0863">Zinc-finger</keyword>
<feature type="domain" description="C2H2-type" evidence="14">
    <location>
        <begin position="318"/>
        <end position="345"/>
    </location>
</feature>
<dbReference type="PROSITE" id="PS50157">
    <property type="entry name" value="ZINC_FINGER_C2H2_2"/>
    <property type="match status" value="4"/>
</dbReference>
<keyword evidence="10" id="KW-0539">Nucleus</keyword>
<comment type="subcellular location">
    <subcellularLocation>
        <location evidence="1">Nucleus</location>
    </subcellularLocation>
</comment>
<evidence type="ECO:0000256" key="11">
    <source>
        <dbReference type="PROSITE-ProRule" id="PRU00042"/>
    </source>
</evidence>
<dbReference type="Pfam" id="PF00096">
    <property type="entry name" value="zf-C2H2"/>
    <property type="match status" value="3"/>
</dbReference>
<dbReference type="GO" id="GO:0000981">
    <property type="term" value="F:DNA-binding transcription factor activity, RNA polymerase II-specific"/>
    <property type="evidence" value="ECO:0007669"/>
    <property type="project" value="TreeGrafter"/>
</dbReference>
<keyword evidence="6 12" id="KW-0862">Zinc</keyword>
<keyword evidence="4" id="KW-0677">Repeat</keyword>
<organism evidence="16 17">
    <name type="scientific">Chironomus riparius</name>
    <dbReference type="NCBI Taxonomy" id="315576"/>
    <lineage>
        <taxon>Eukaryota</taxon>
        <taxon>Metazoa</taxon>
        <taxon>Ecdysozoa</taxon>
        <taxon>Arthropoda</taxon>
        <taxon>Hexapoda</taxon>
        <taxon>Insecta</taxon>
        <taxon>Pterygota</taxon>
        <taxon>Neoptera</taxon>
        <taxon>Endopterygota</taxon>
        <taxon>Diptera</taxon>
        <taxon>Nematocera</taxon>
        <taxon>Chironomoidea</taxon>
        <taxon>Chironomidae</taxon>
        <taxon>Chironominae</taxon>
        <taxon>Chironomus</taxon>
    </lineage>
</organism>
<dbReference type="InterPro" id="IPR036236">
    <property type="entry name" value="Znf_C2H2_sf"/>
</dbReference>
<evidence type="ECO:0000256" key="6">
    <source>
        <dbReference type="ARBA" id="ARBA00022833"/>
    </source>
</evidence>
<feature type="binding site" evidence="12">
    <location>
        <position position="56"/>
    </location>
    <ligand>
        <name>Zn(2+)</name>
        <dbReference type="ChEBI" id="CHEBI:29105"/>
    </ligand>
</feature>
<dbReference type="FunFam" id="3.30.160.60:FF:000075">
    <property type="entry name" value="Putative zinc finger protein 536"/>
    <property type="match status" value="1"/>
</dbReference>
<gene>
    <name evidence="16" type="ORF">CHIRRI_LOCUS775</name>
</gene>
<dbReference type="InterPro" id="IPR013087">
    <property type="entry name" value="Znf_C2H2_type"/>
</dbReference>
<evidence type="ECO:0000259" key="14">
    <source>
        <dbReference type="PROSITE" id="PS50157"/>
    </source>
</evidence>
<dbReference type="Proteomes" id="UP001153620">
    <property type="component" value="Chromosome 1"/>
</dbReference>
<feature type="domain" description="C2H2-type" evidence="14">
    <location>
        <begin position="374"/>
        <end position="401"/>
    </location>
</feature>
<dbReference type="FunFam" id="3.30.160.60:FF:000446">
    <property type="entry name" value="Zinc finger protein"/>
    <property type="match status" value="1"/>
</dbReference>
<evidence type="ECO:0000256" key="9">
    <source>
        <dbReference type="ARBA" id="ARBA00023163"/>
    </source>
</evidence>
<keyword evidence="3 12" id="KW-0479">Metal-binding</keyword>
<reference evidence="16" key="2">
    <citation type="submission" date="2022-10" db="EMBL/GenBank/DDBJ databases">
        <authorList>
            <consortium name="ENA_rothamsted_submissions"/>
            <consortium name="culmorum"/>
            <person name="King R."/>
        </authorList>
    </citation>
    <scope>NUCLEOTIDE SEQUENCE</scope>
</reference>
<dbReference type="EMBL" id="OU895877">
    <property type="protein sequence ID" value="CAG9797788.1"/>
    <property type="molecule type" value="Genomic_DNA"/>
</dbReference>
<feature type="binding site" evidence="12">
    <location>
        <position position="53"/>
    </location>
    <ligand>
        <name>Zn(2+)</name>
        <dbReference type="ChEBI" id="CHEBI:29105"/>
    </ligand>
</feature>
<evidence type="ECO:0000256" key="13">
    <source>
        <dbReference type="SAM" id="MobiDB-lite"/>
    </source>
</evidence>
<dbReference type="SUPFAM" id="SSF57667">
    <property type="entry name" value="beta-beta-alpha zinc fingers"/>
    <property type="match status" value="2"/>
</dbReference>
<evidence type="ECO:0000256" key="7">
    <source>
        <dbReference type="ARBA" id="ARBA00023015"/>
    </source>
</evidence>
<feature type="domain" description="C2H2-type" evidence="14">
    <location>
        <begin position="346"/>
        <end position="373"/>
    </location>
</feature>
<keyword evidence="8" id="KW-0238">DNA-binding</keyword>
<dbReference type="SMART" id="SM00868">
    <property type="entry name" value="zf-AD"/>
    <property type="match status" value="1"/>
</dbReference>
<dbReference type="GO" id="GO:0005634">
    <property type="term" value="C:nucleus"/>
    <property type="evidence" value="ECO:0007669"/>
    <property type="project" value="UniProtKB-SubCell"/>
</dbReference>
<feature type="domain" description="ZAD" evidence="15">
    <location>
        <begin position="10"/>
        <end position="80"/>
    </location>
</feature>
<evidence type="ECO:0000256" key="5">
    <source>
        <dbReference type="ARBA" id="ARBA00022771"/>
    </source>
</evidence>
<feature type="binding site" evidence="12">
    <location>
        <position position="15"/>
    </location>
    <ligand>
        <name>Zn(2+)</name>
        <dbReference type="ChEBI" id="CHEBI:29105"/>
    </ligand>
</feature>
<dbReference type="PROSITE" id="PS51915">
    <property type="entry name" value="ZAD"/>
    <property type="match status" value="1"/>
</dbReference>
<evidence type="ECO:0000259" key="15">
    <source>
        <dbReference type="PROSITE" id="PS51915"/>
    </source>
</evidence>
<dbReference type="AlphaFoldDB" id="A0A9N9WJH5"/>
<evidence type="ECO:0000256" key="4">
    <source>
        <dbReference type="ARBA" id="ARBA00022737"/>
    </source>
</evidence>
<evidence type="ECO:0000313" key="16">
    <source>
        <dbReference type="EMBL" id="CAG9797788.1"/>
    </source>
</evidence>
<dbReference type="PANTHER" id="PTHR23235">
    <property type="entry name" value="KRUEPPEL-LIKE TRANSCRIPTION FACTOR"/>
    <property type="match status" value="1"/>
</dbReference>
<evidence type="ECO:0000256" key="3">
    <source>
        <dbReference type="ARBA" id="ARBA00022723"/>
    </source>
</evidence>
<feature type="domain" description="C2H2-type" evidence="14">
    <location>
        <begin position="402"/>
        <end position="430"/>
    </location>
</feature>
<evidence type="ECO:0000256" key="2">
    <source>
        <dbReference type="ARBA" id="ARBA00006991"/>
    </source>
</evidence>
<feature type="binding site" evidence="12">
    <location>
        <position position="12"/>
    </location>
    <ligand>
        <name>Zn(2+)</name>
        <dbReference type="ChEBI" id="CHEBI:29105"/>
    </ligand>
</feature>
<dbReference type="InterPro" id="IPR012934">
    <property type="entry name" value="Znf_AD"/>
</dbReference>
<evidence type="ECO:0000256" key="10">
    <source>
        <dbReference type="ARBA" id="ARBA00023242"/>
    </source>
</evidence>
<comment type="similarity">
    <text evidence="2">Belongs to the krueppel C2H2-type zinc-finger protein family.</text>
</comment>
<dbReference type="GO" id="GO:0008270">
    <property type="term" value="F:zinc ion binding"/>
    <property type="evidence" value="ECO:0007669"/>
    <property type="project" value="UniProtKB-UniRule"/>
</dbReference>
<proteinExistence type="inferred from homology"/>
<keyword evidence="17" id="KW-1185">Reference proteome</keyword>
<dbReference type="GO" id="GO:0000978">
    <property type="term" value="F:RNA polymerase II cis-regulatory region sequence-specific DNA binding"/>
    <property type="evidence" value="ECO:0007669"/>
    <property type="project" value="TreeGrafter"/>
</dbReference>
<evidence type="ECO:0000256" key="12">
    <source>
        <dbReference type="PROSITE-ProRule" id="PRU01263"/>
    </source>
</evidence>
<accession>A0A9N9WJH5</accession>
<dbReference type="OrthoDB" id="6077919at2759"/>
<evidence type="ECO:0000256" key="1">
    <source>
        <dbReference type="ARBA" id="ARBA00004123"/>
    </source>
</evidence>
<name>A0A9N9WJH5_9DIPT</name>
<dbReference type="Gene3D" id="3.30.160.60">
    <property type="entry name" value="Classic Zinc Finger"/>
    <property type="match status" value="4"/>
</dbReference>
<dbReference type="PROSITE" id="PS00028">
    <property type="entry name" value="ZINC_FINGER_C2H2_1"/>
    <property type="match status" value="4"/>
</dbReference>
<evidence type="ECO:0000256" key="8">
    <source>
        <dbReference type="ARBA" id="ARBA00023125"/>
    </source>
</evidence>
<dbReference type="SMART" id="SM00355">
    <property type="entry name" value="ZnF_C2H2"/>
    <property type="match status" value="4"/>
</dbReference>
<sequence>MNQKVFVELKICRGCLNCNTKLIEPDEDILKNFSFLLNEQSSSSSNILPKTFCEKCITKIQVSSRFKRQSIESEKYLLTFLSKINLEFTTSLSNLSRNQQQDNQEDLDFILQDETIEHDSKSQEPEIQQQHPEPKMSTSFTLKEEPNKSTIKLNQSPIKINEKLPIKMIEKTPKTQQIVTIEKVLEPSSHSVTAHLDSSDMYVDDDEQHIEEDDNIFDDKEIYDIMEIDGNYVDEAGNPILESSNGESCQEDDEGGEFILVNYKSSEDLSTDKDQQFIVEEMYSSQMIDEKPLRKKHMKRMPKEIIERYAQSTDNNQHICTKCVKVFSTRTNLIRHIQSHDGNKPYVCNVCQKGFTQSGSLKQHMYIHSGQRPYKCTFCDRAFTQGKTLKFHLRKHMDEKPFICSECNGAFRQRDGLKRHLKTRHNIELKYERPNQLDDKIIAYVNMDDKSQSDEKSEILEIIEENENKQM</sequence>